<proteinExistence type="predicted"/>
<evidence type="ECO:0000256" key="1">
    <source>
        <dbReference type="SAM" id="MobiDB-lite"/>
    </source>
</evidence>
<organism evidence="2 3">
    <name type="scientific">Punica granatum</name>
    <name type="common">Pomegranate</name>
    <dbReference type="NCBI Taxonomy" id="22663"/>
    <lineage>
        <taxon>Eukaryota</taxon>
        <taxon>Viridiplantae</taxon>
        <taxon>Streptophyta</taxon>
        <taxon>Embryophyta</taxon>
        <taxon>Tracheophyta</taxon>
        <taxon>Spermatophyta</taxon>
        <taxon>Magnoliopsida</taxon>
        <taxon>eudicotyledons</taxon>
        <taxon>Gunneridae</taxon>
        <taxon>Pentapetalae</taxon>
        <taxon>rosids</taxon>
        <taxon>malvids</taxon>
        <taxon>Myrtales</taxon>
        <taxon>Lythraceae</taxon>
        <taxon>Punica</taxon>
    </lineage>
</organism>
<dbReference type="AlphaFoldDB" id="A0A2I0LAK5"/>
<protein>
    <submittedName>
        <fullName evidence="2">Uncharacterized protein</fullName>
    </submittedName>
</protein>
<keyword evidence="3" id="KW-1185">Reference proteome</keyword>
<gene>
    <name evidence="2" type="ORF">CRG98_001847</name>
</gene>
<dbReference type="Proteomes" id="UP000233551">
    <property type="component" value="Unassembled WGS sequence"/>
</dbReference>
<evidence type="ECO:0000313" key="3">
    <source>
        <dbReference type="Proteomes" id="UP000233551"/>
    </source>
</evidence>
<dbReference type="EMBL" id="PGOL01000076">
    <property type="protein sequence ID" value="PKI77723.1"/>
    <property type="molecule type" value="Genomic_DNA"/>
</dbReference>
<name>A0A2I0LAK5_PUNGR</name>
<sequence length="132" mass="14701">MTIFSGNPYPERHQRLSPSTPASVIQHVRARHPCPSPAPPALVIEHARARHQRHQRSSSSTPVPVTSARHPARPCPSPVPVTSARHRARRPSPCLAVPVRVHPCTRIFFQGFYRVTRLSNTSPTLSSYPEAR</sequence>
<accession>A0A2I0LAK5</accession>
<comment type="caution">
    <text evidence="2">The sequence shown here is derived from an EMBL/GenBank/DDBJ whole genome shotgun (WGS) entry which is preliminary data.</text>
</comment>
<reference evidence="2 3" key="1">
    <citation type="submission" date="2017-11" db="EMBL/GenBank/DDBJ databases">
        <title>De-novo sequencing of pomegranate (Punica granatum L.) genome.</title>
        <authorList>
            <person name="Akparov Z."/>
            <person name="Amiraslanov A."/>
            <person name="Hajiyeva S."/>
            <person name="Abbasov M."/>
            <person name="Kaur K."/>
            <person name="Hamwieh A."/>
            <person name="Solovyev V."/>
            <person name="Salamov A."/>
            <person name="Braich B."/>
            <person name="Kosarev P."/>
            <person name="Mahmoud A."/>
            <person name="Hajiyev E."/>
            <person name="Babayeva S."/>
            <person name="Izzatullayeva V."/>
            <person name="Mammadov A."/>
            <person name="Mammadov A."/>
            <person name="Sharifova S."/>
            <person name="Ojaghi J."/>
            <person name="Eynullazada K."/>
            <person name="Bayramov B."/>
            <person name="Abdulazimova A."/>
            <person name="Shahmuradov I."/>
        </authorList>
    </citation>
    <scope>NUCLEOTIDE SEQUENCE [LARGE SCALE GENOMIC DNA]</scope>
    <source>
        <strain evidence="3">cv. AG2017</strain>
        <tissue evidence="2">Leaf</tissue>
    </source>
</reference>
<evidence type="ECO:0000313" key="2">
    <source>
        <dbReference type="EMBL" id="PKI77723.1"/>
    </source>
</evidence>
<feature type="compositionally biased region" description="Low complexity" evidence="1">
    <location>
        <begin position="57"/>
        <end position="67"/>
    </location>
</feature>
<feature type="region of interest" description="Disordered" evidence="1">
    <location>
        <begin position="48"/>
        <end position="91"/>
    </location>
</feature>